<dbReference type="EMBL" id="RZYA01000002">
    <property type="protein sequence ID" value="RVU27904.1"/>
    <property type="molecule type" value="Genomic_DNA"/>
</dbReference>
<comment type="similarity">
    <text evidence="7">Belongs to the glycosyltransferase 87 family.</text>
</comment>
<evidence type="ECO:0000256" key="1">
    <source>
        <dbReference type="ARBA" id="ARBA00004651"/>
    </source>
</evidence>
<dbReference type="OrthoDB" id="4337307at2"/>
<sequence>MCRMSLDTARHSRVEDPLTRWMRGRAPFTAHVAAALLLAAFLVSEIQRRVRESDNAVLVDAARQYLSGISPYEDRRFLYLPSSALLAVPETLAGPEVLRVVVPVGAAGLVLVGWFFALRIFDVSPRSRLAAFGAGGLALFAPFRSEVALGNWTAFSVAALPITLLLAARGRWVGAAAVTGAAIAFKPILAPMLLLFVFARKWQACAALVGVPAAASLVSVLFMPQPGLFLTKTVPFLLHGQDAYAKPFDASLVSVLPRLGVPEAVAVVLAVALSVTGLYLSWVRWRRADDAALRLVETSCLLMLSTFLISRPTFVHYVLVVVLVLLASATAPGAAARSPWVWLPLVPQIAGIDWPWADTSRRHAFKDVVMFLGMGTALAWCCFSGRRRWSGPRGVGAMRSTAGSGRG</sequence>
<feature type="transmembrane region" description="Helical" evidence="8">
    <location>
        <begin position="149"/>
        <end position="168"/>
    </location>
</feature>
<dbReference type="GO" id="GO:0005886">
    <property type="term" value="C:plasma membrane"/>
    <property type="evidence" value="ECO:0007669"/>
    <property type="project" value="UniProtKB-SubCell"/>
</dbReference>
<dbReference type="Proteomes" id="UP000283128">
    <property type="component" value="Unassembled WGS sequence"/>
</dbReference>
<name>A0A437Q056_9ACTN</name>
<evidence type="ECO:0000256" key="6">
    <source>
        <dbReference type="ARBA" id="ARBA00023136"/>
    </source>
</evidence>
<dbReference type="Pfam" id="PF09594">
    <property type="entry name" value="GT87"/>
    <property type="match status" value="1"/>
</dbReference>
<keyword evidence="5 8" id="KW-1133">Transmembrane helix</keyword>
<evidence type="ECO:0000313" key="10">
    <source>
        <dbReference type="Proteomes" id="UP000283128"/>
    </source>
</evidence>
<evidence type="ECO:0000313" key="9">
    <source>
        <dbReference type="EMBL" id="RVU27904.1"/>
    </source>
</evidence>
<feature type="transmembrane region" description="Helical" evidence="8">
    <location>
        <begin position="264"/>
        <end position="282"/>
    </location>
</feature>
<feature type="transmembrane region" description="Helical" evidence="8">
    <location>
        <begin position="26"/>
        <end position="43"/>
    </location>
</feature>
<evidence type="ECO:0000256" key="2">
    <source>
        <dbReference type="ARBA" id="ARBA00022475"/>
    </source>
</evidence>
<keyword evidence="6 8" id="KW-0472">Membrane</keyword>
<comment type="caution">
    <text evidence="9">The sequence shown here is derived from an EMBL/GenBank/DDBJ whole genome shotgun (WGS) entry which is preliminary data.</text>
</comment>
<gene>
    <name evidence="9" type="ORF">EOT10_06390</name>
</gene>
<keyword evidence="10" id="KW-1185">Reference proteome</keyword>
<feature type="transmembrane region" description="Helical" evidence="8">
    <location>
        <begin position="100"/>
        <end position="121"/>
    </location>
</feature>
<protein>
    <submittedName>
        <fullName evidence="9">DUF2029 domain-containing protein</fullName>
    </submittedName>
</protein>
<keyword evidence="4 8" id="KW-0812">Transmembrane</keyword>
<dbReference type="AlphaFoldDB" id="A0A437Q056"/>
<feature type="transmembrane region" description="Helical" evidence="8">
    <location>
        <begin position="205"/>
        <end position="223"/>
    </location>
</feature>
<feature type="transmembrane region" description="Helical" evidence="8">
    <location>
        <begin position="363"/>
        <end position="383"/>
    </location>
</feature>
<evidence type="ECO:0000256" key="5">
    <source>
        <dbReference type="ARBA" id="ARBA00022989"/>
    </source>
</evidence>
<evidence type="ECO:0000256" key="4">
    <source>
        <dbReference type="ARBA" id="ARBA00022692"/>
    </source>
</evidence>
<feature type="transmembrane region" description="Helical" evidence="8">
    <location>
        <begin position="315"/>
        <end position="333"/>
    </location>
</feature>
<evidence type="ECO:0000256" key="8">
    <source>
        <dbReference type="SAM" id="Phobius"/>
    </source>
</evidence>
<keyword evidence="2" id="KW-1003">Cell membrane</keyword>
<comment type="subcellular location">
    <subcellularLocation>
        <location evidence="1">Cell membrane</location>
        <topology evidence="1">Multi-pass membrane protein</topology>
    </subcellularLocation>
</comment>
<accession>A0A437Q056</accession>
<evidence type="ECO:0000256" key="7">
    <source>
        <dbReference type="ARBA" id="ARBA00024033"/>
    </source>
</evidence>
<reference evidence="9 10" key="1">
    <citation type="submission" date="2019-01" db="EMBL/GenBank/DDBJ databases">
        <title>Genome sequences of Streptomyces and Rhizobium isolates collected from root and soil.</title>
        <authorList>
            <person name="Chhettri S."/>
            <person name="Sevigny J.L."/>
            <person name="Sen A."/>
            <person name="Ennis N."/>
            <person name="Tisa L."/>
        </authorList>
    </citation>
    <scope>NUCLEOTIDE SEQUENCE [LARGE SCALE GENOMIC DNA]</scope>
    <source>
        <strain evidence="9 10">San01</strain>
    </source>
</reference>
<proteinExistence type="inferred from homology"/>
<organism evidence="9 10">
    <name type="scientific">Streptomyces antnestii</name>
    <dbReference type="NCBI Taxonomy" id="2494256"/>
    <lineage>
        <taxon>Bacteria</taxon>
        <taxon>Bacillati</taxon>
        <taxon>Actinomycetota</taxon>
        <taxon>Actinomycetes</taxon>
        <taxon>Kitasatosporales</taxon>
        <taxon>Streptomycetaceae</taxon>
        <taxon>Streptomyces</taxon>
    </lineage>
</organism>
<evidence type="ECO:0000256" key="3">
    <source>
        <dbReference type="ARBA" id="ARBA00022679"/>
    </source>
</evidence>
<dbReference type="GO" id="GO:0016758">
    <property type="term" value="F:hexosyltransferase activity"/>
    <property type="evidence" value="ECO:0007669"/>
    <property type="project" value="InterPro"/>
</dbReference>
<keyword evidence="3" id="KW-0808">Transferase</keyword>
<dbReference type="InterPro" id="IPR018584">
    <property type="entry name" value="GT87"/>
</dbReference>
<feature type="transmembrane region" description="Helical" evidence="8">
    <location>
        <begin position="174"/>
        <end position="198"/>
    </location>
</feature>